<dbReference type="CDD" id="cd03024">
    <property type="entry name" value="DsbA_FrnE"/>
    <property type="match status" value="1"/>
</dbReference>
<feature type="domain" description="DSBA-like thioredoxin" evidence="1">
    <location>
        <begin position="9"/>
        <end position="210"/>
    </location>
</feature>
<accession>A0A1Y0HLU2</accession>
<dbReference type="Pfam" id="PF01323">
    <property type="entry name" value="DSBA"/>
    <property type="match status" value="1"/>
</dbReference>
<evidence type="ECO:0000259" key="1">
    <source>
        <dbReference type="Pfam" id="PF01323"/>
    </source>
</evidence>
<dbReference type="GO" id="GO:0016491">
    <property type="term" value="F:oxidoreductase activity"/>
    <property type="evidence" value="ECO:0007669"/>
    <property type="project" value="InterPro"/>
</dbReference>
<dbReference type="PANTHER" id="PTHR13887">
    <property type="entry name" value="GLUTATHIONE S-TRANSFERASE KAPPA"/>
    <property type="match status" value="1"/>
</dbReference>
<dbReference type="InterPro" id="IPR001853">
    <property type="entry name" value="DSBA-like_thioredoxin_dom"/>
</dbReference>
<organism evidence="2 3">
    <name type="scientific">Sulfurospirillum diekertiae</name>
    <dbReference type="NCBI Taxonomy" id="1854492"/>
    <lineage>
        <taxon>Bacteria</taxon>
        <taxon>Pseudomonadati</taxon>
        <taxon>Campylobacterota</taxon>
        <taxon>Epsilonproteobacteria</taxon>
        <taxon>Campylobacterales</taxon>
        <taxon>Sulfurospirillaceae</taxon>
        <taxon>Sulfurospirillum</taxon>
    </lineage>
</organism>
<reference evidence="3" key="1">
    <citation type="submission" date="2017-05" db="EMBL/GenBank/DDBJ databases">
        <title>Dechlorination kinetics govern the competition between two new strains of the genus Sulfurospirillum.</title>
        <authorList>
            <person name="Buttet G.F."/>
            <person name="Murray A.M."/>
            <person name="Goris T."/>
            <person name="Burion M."/>
            <person name="Lin B."/>
            <person name="Rolle M."/>
            <person name="Maillard J."/>
        </authorList>
    </citation>
    <scope>NUCLEOTIDE SEQUENCE [LARGE SCALE GENOMIC DNA]</scope>
    <source>
        <strain evidence="3">SL2-1</strain>
    </source>
</reference>
<dbReference type="SUPFAM" id="SSF52833">
    <property type="entry name" value="Thioredoxin-like"/>
    <property type="match status" value="1"/>
</dbReference>
<dbReference type="KEGG" id="suls:Sdiek1_1751"/>
<sequence length="223" mass="25744">MTLSNKIRIDIISDVVCPWCIIGYKRLEHAMKELGVENKFELVWNPFELNPTMSLDGEDAVSYLAHKYTMSVEQVKSTQATITKNGSELGFTFNYYDGMKTVNTRNAHILLDVAKEFGKQTELKMRLFSAHFTEKKDISNRHTLGELVQSIGLDKDLFLAKLDDESARMKVQEAEEYWHKQNISAVPTMIFNNELIMNGAYPVETYQKVLTELLEKRLKKSYM</sequence>
<evidence type="ECO:0000313" key="3">
    <source>
        <dbReference type="Proteomes" id="UP000196005"/>
    </source>
</evidence>
<name>A0A1Y0HLU2_9BACT</name>
<proteinExistence type="predicted"/>
<protein>
    <recommendedName>
        <fullName evidence="1">DSBA-like thioredoxin domain-containing protein</fullName>
    </recommendedName>
</protein>
<dbReference type="OrthoDB" id="9799122at2"/>
<evidence type="ECO:0000313" key="2">
    <source>
        <dbReference type="EMBL" id="ARU48910.1"/>
    </source>
</evidence>
<dbReference type="InterPro" id="IPR036249">
    <property type="entry name" value="Thioredoxin-like_sf"/>
</dbReference>
<gene>
    <name evidence="2" type="ORF">Sdiek1_1751</name>
</gene>
<dbReference type="Proteomes" id="UP000196005">
    <property type="component" value="Chromosome"/>
</dbReference>
<dbReference type="Gene3D" id="3.40.30.10">
    <property type="entry name" value="Glutaredoxin"/>
    <property type="match status" value="1"/>
</dbReference>
<dbReference type="EMBL" id="CP021416">
    <property type="protein sequence ID" value="ARU48910.1"/>
    <property type="molecule type" value="Genomic_DNA"/>
</dbReference>
<dbReference type="AlphaFoldDB" id="A0A1Y0HLU2"/>
<dbReference type="PANTHER" id="PTHR13887:SF41">
    <property type="entry name" value="THIOREDOXIN SUPERFAMILY PROTEIN"/>
    <property type="match status" value="1"/>
</dbReference>
<dbReference type="RefSeq" id="WP_087438740.1">
    <property type="nucleotide sequence ID" value="NZ_CP021416.1"/>
</dbReference>
<keyword evidence="3" id="KW-1185">Reference proteome</keyword>